<evidence type="ECO:0000259" key="1">
    <source>
        <dbReference type="Pfam" id="PF08241"/>
    </source>
</evidence>
<reference evidence="3" key="1">
    <citation type="submission" date="2016-10" db="EMBL/GenBank/DDBJ databases">
        <authorList>
            <person name="Varghese N."/>
            <person name="Submissions S."/>
        </authorList>
    </citation>
    <scope>NUCLEOTIDE SEQUENCE [LARGE SCALE GENOMIC DNA]</scope>
    <source>
        <strain evidence="3">DSM 24536</strain>
    </source>
</reference>
<name>A0A1G9SEE2_9SPHI</name>
<evidence type="ECO:0000313" key="3">
    <source>
        <dbReference type="Proteomes" id="UP000199226"/>
    </source>
</evidence>
<dbReference type="SUPFAM" id="SSF53335">
    <property type="entry name" value="S-adenosyl-L-methionine-dependent methyltransferases"/>
    <property type="match status" value="1"/>
</dbReference>
<dbReference type="OrthoDB" id="1143568at2"/>
<protein>
    <submittedName>
        <fullName evidence="2">Methyltransferase domain-containing protein</fullName>
    </submittedName>
</protein>
<dbReference type="GO" id="GO:0032259">
    <property type="term" value="P:methylation"/>
    <property type="evidence" value="ECO:0007669"/>
    <property type="project" value="UniProtKB-KW"/>
</dbReference>
<dbReference type="STRING" id="990371.SAMN05421813_11020"/>
<keyword evidence="3" id="KW-1185">Reference proteome</keyword>
<feature type="domain" description="Methyltransferase type 11" evidence="1">
    <location>
        <begin position="60"/>
        <end position="152"/>
    </location>
</feature>
<dbReference type="InterPro" id="IPR013216">
    <property type="entry name" value="Methyltransf_11"/>
</dbReference>
<evidence type="ECO:0000313" key="2">
    <source>
        <dbReference type="EMBL" id="SDM33843.1"/>
    </source>
</evidence>
<dbReference type="RefSeq" id="WP_090703988.1">
    <property type="nucleotide sequence ID" value="NZ_FNHH01000010.1"/>
</dbReference>
<dbReference type="Pfam" id="PF08241">
    <property type="entry name" value="Methyltransf_11"/>
    <property type="match status" value="1"/>
</dbReference>
<dbReference type="GO" id="GO:0008757">
    <property type="term" value="F:S-adenosylmethionine-dependent methyltransferase activity"/>
    <property type="evidence" value="ECO:0007669"/>
    <property type="project" value="InterPro"/>
</dbReference>
<dbReference type="Proteomes" id="UP000199226">
    <property type="component" value="Unassembled WGS sequence"/>
</dbReference>
<dbReference type="Gene3D" id="3.40.50.150">
    <property type="entry name" value="Vaccinia Virus protein VP39"/>
    <property type="match status" value="1"/>
</dbReference>
<dbReference type="CDD" id="cd02440">
    <property type="entry name" value="AdoMet_MTases"/>
    <property type="match status" value="1"/>
</dbReference>
<accession>A0A1G9SEE2</accession>
<sequence>MDVFGRVLKDHYQGRQKGKLWLHNSYGKPEDMPVDIFYRTKNELTELESMAIELCEGNTLDIGAGVGSHALILQNRGIDVTAIEISESACDIMRRRGVKKVINADILQFESEQFDTVIMLMNGIGLCGDIKGLHNFLDYLKRLLLPGGQVIFDSSDIAYLYKADEFIASNYYGEISYQYEYQSIKGKWFKWLYVDFPMLQQIAEKIGWQCEMIYEDDMDQYLARMRRSD</sequence>
<keyword evidence="2" id="KW-0808">Transferase</keyword>
<dbReference type="InterPro" id="IPR029063">
    <property type="entry name" value="SAM-dependent_MTases_sf"/>
</dbReference>
<dbReference type="EMBL" id="FNHH01000010">
    <property type="protein sequence ID" value="SDM33843.1"/>
    <property type="molecule type" value="Genomic_DNA"/>
</dbReference>
<proteinExistence type="predicted"/>
<keyword evidence="2" id="KW-0489">Methyltransferase</keyword>
<dbReference type="AlphaFoldDB" id="A0A1G9SEE2"/>
<organism evidence="2 3">
    <name type="scientific">Daejeonella rubra</name>
    <dbReference type="NCBI Taxonomy" id="990371"/>
    <lineage>
        <taxon>Bacteria</taxon>
        <taxon>Pseudomonadati</taxon>
        <taxon>Bacteroidota</taxon>
        <taxon>Sphingobacteriia</taxon>
        <taxon>Sphingobacteriales</taxon>
        <taxon>Sphingobacteriaceae</taxon>
        <taxon>Daejeonella</taxon>
    </lineage>
</organism>
<gene>
    <name evidence="2" type="ORF">SAMN05421813_11020</name>
</gene>